<dbReference type="GO" id="GO:0046872">
    <property type="term" value="F:metal ion binding"/>
    <property type="evidence" value="ECO:0007669"/>
    <property type="project" value="UniProtKB-KW"/>
</dbReference>
<protein>
    <recommendedName>
        <fullName evidence="2 6">Superoxide dismutase</fullName>
        <ecNumber evidence="2 6">1.15.1.1</ecNumber>
    </recommendedName>
</protein>
<dbReference type="PANTHER" id="PTHR43595">
    <property type="entry name" value="37S RIBOSOMAL PROTEIN S26, MITOCHONDRIAL"/>
    <property type="match status" value="1"/>
</dbReference>
<dbReference type="InterPro" id="IPR019833">
    <property type="entry name" value="Mn/Fe_SOD_BS"/>
</dbReference>
<dbReference type="FunFam" id="3.55.40.20:FF:000004">
    <property type="entry name" value="Superoxide dismutase [Fe]"/>
    <property type="match status" value="1"/>
</dbReference>
<evidence type="ECO:0000313" key="10">
    <source>
        <dbReference type="Proteomes" id="UP000651482"/>
    </source>
</evidence>
<dbReference type="PROSITE" id="PS00088">
    <property type="entry name" value="SOD_MN"/>
    <property type="match status" value="1"/>
</dbReference>
<feature type="domain" description="Manganese/iron superoxide dismutase C-terminal" evidence="8">
    <location>
        <begin position="104"/>
        <end position="201"/>
    </location>
</feature>
<proteinExistence type="inferred from homology"/>
<evidence type="ECO:0000256" key="4">
    <source>
        <dbReference type="ARBA" id="ARBA00023002"/>
    </source>
</evidence>
<comment type="similarity">
    <text evidence="1 6">Belongs to the iron/manganese superoxide dismutase family.</text>
</comment>
<dbReference type="PIRSF" id="PIRSF000349">
    <property type="entry name" value="SODismutase"/>
    <property type="match status" value="1"/>
</dbReference>
<feature type="binding site" evidence="5">
    <location>
        <position position="85"/>
    </location>
    <ligand>
        <name>Mn(2+)</name>
        <dbReference type="ChEBI" id="CHEBI:29035"/>
    </ligand>
</feature>
<dbReference type="Gene3D" id="3.55.40.20">
    <property type="entry name" value="Iron/manganese superoxide dismutase, C-terminal domain"/>
    <property type="match status" value="1"/>
</dbReference>
<dbReference type="RefSeq" id="WP_249320010.1">
    <property type="nucleotide sequence ID" value="NZ_JACRSN010000017.1"/>
</dbReference>
<dbReference type="Proteomes" id="UP000651482">
    <property type="component" value="Unassembled WGS sequence"/>
</dbReference>
<dbReference type="Pfam" id="PF00081">
    <property type="entry name" value="Sod_Fe_N"/>
    <property type="match status" value="1"/>
</dbReference>
<dbReference type="InterPro" id="IPR019831">
    <property type="entry name" value="Mn/Fe_SOD_N"/>
</dbReference>
<evidence type="ECO:0000259" key="8">
    <source>
        <dbReference type="Pfam" id="PF02777"/>
    </source>
</evidence>
<dbReference type="SUPFAM" id="SSF54719">
    <property type="entry name" value="Fe,Mn superoxide dismutase (SOD), C-terminal domain"/>
    <property type="match status" value="1"/>
</dbReference>
<feature type="binding site" evidence="5">
    <location>
        <position position="172"/>
    </location>
    <ligand>
        <name>Mn(2+)</name>
        <dbReference type="ChEBI" id="CHEBI:29035"/>
    </ligand>
</feature>
<keyword evidence="10" id="KW-1185">Reference proteome</keyword>
<dbReference type="EC" id="1.15.1.1" evidence="2 6"/>
<evidence type="ECO:0000259" key="7">
    <source>
        <dbReference type="Pfam" id="PF00081"/>
    </source>
</evidence>
<dbReference type="AlphaFoldDB" id="A0A926HTF4"/>
<keyword evidence="3 5" id="KW-0479">Metal-binding</keyword>
<evidence type="ECO:0000313" key="9">
    <source>
        <dbReference type="EMBL" id="MBC8534426.1"/>
    </source>
</evidence>
<evidence type="ECO:0000256" key="6">
    <source>
        <dbReference type="RuleBase" id="RU000414"/>
    </source>
</evidence>
<dbReference type="Pfam" id="PF02777">
    <property type="entry name" value="Sod_Fe_C"/>
    <property type="match status" value="1"/>
</dbReference>
<dbReference type="InterPro" id="IPR036324">
    <property type="entry name" value="Mn/Fe_SOD_N_sf"/>
</dbReference>
<name>A0A926HTF4_9FIRM</name>
<organism evidence="9 10">
    <name type="scientific">Yeguia hominis</name>
    <dbReference type="NCBI Taxonomy" id="2763662"/>
    <lineage>
        <taxon>Bacteria</taxon>
        <taxon>Bacillati</taxon>
        <taxon>Bacillota</taxon>
        <taxon>Clostridia</taxon>
        <taxon>Eubacteriales</taxon>
        <taxon>Yeguiaceae</taxon>
        <taxon>Yeguia</taxon>
    </lineage>
</organism>
<feature type="binding site" evidence="5">
    <location>
        <position position="168"/>
    </location>
    <ligand>
        <name>Mn(2+)</name>
        <dbReference type="ChEBI" id="CHEBI:29035"/>
    </ligand>
</feature>
<feature type="domain" description="Manganese/iron superoxide dismutase N-terminal" evidence="7">
    <location>
        <begin position="6"/>
        <end position="92"/>
    </location>
</feature>
<dbReference type="PRINTS" id="PR01703">
    <property type="entry name" value="MNSODISMTASE"/>
</dbReference>
<sequence>METYPFEVKPLPYPIHALEPQLDARTMTLHHDKHYASYVDTLNHTLQKFPRYQGFSLTQLLSCCLKLPQEAQRAVRRSAGGVYNHELYFAGMAPHSNRNAFCALSIAIDQCFGSFERFHKQFTEAGKAVFGSGWVSLSAAQNGRLFLEQLPNQDTSAAHRATSILLLDCWEHAYYLEYQNRRAEYIEAWFSIISWEQAERRYLAARIYPGQEADRP</sequence>
<evidence type="ECO:0000256" key="3">
    <source>
        <dbReference type="ARBA" id="ARBA00022723"/>
    </source>
</evidence>
<dbReference type="InterPro" id="IPR001189">
    <property type="entry name" value="Mn/Fe_SOD"/>
</dbReference>
<dbReference type="Gene3D" id="1.10.287.990">
    <property type="entry name" value="Fe,Mn superoxide dismutase (SOD) domain"/>
    <property type="match status" value="1"/>
</dbReference>
<comment type="function">
    <text evidence="6">Destroys radicals which are normally produced within the cells and which are toxic to biological systems.</text>
</comment>
<dbReference type="PANTHER" id="PTHR43595:SF2">
    <property type="entry name" value="SMALL RIBOSOMAL SUBUNIT PROTEIN MS42"/>
    <property type="match status" value="1"/>
</dbReference>
<dbReference type="GO" id="GO:0005737">
    <property type="term" value="C:cytoplasm"/>
    <property type="evidence" value="ECO:0007669"/>
    <property type="project" value="TreeGrafter"/>
</dbReference>
<dbReference type="InterPro" id="IPR019832">
    <property type="entry name" value="Mn/Fe_SOD_C"/>
</dbReference>
<accession>A0A926HTF4</accession>
<dbReference type="SUPFAM" id="SSF46609">
    <property type="entry name" value="Fe,Mn superoxide dismutase (SOD), N-terminal domain"/>
    <property type="match status" value="1"/>
</dbReference>
<evidence type="ECO:0000256" key="5">
    <source>
        <dbReference type="PIRSR" id="PIRSR000349-1"/>
    </source>
</evidence>
<dbReference type="GO" id="GO:0004784">
    <property type="term" value="F:superoxide dismutase activity"/>
    <property type="evidence" value="ECO:0007669"/>
    <property type="project" value="UniProtKB-EC"/>
</dbReference>
<gene>
    <name evidence="9" type="ORF">IAG03_10605</name>
</gene>
<evidence type="ECO:0000256" key="2">
    <source>
        <dbReference type="ARBA" id="ARBA00012682"/>
    </source>
</evidence>
<comment type="caution">
    <text evidence="9">The sequence shown here is derived from an EMBL/GenBank/DDBJ whole genome shotgun (WGS) entry which is preliminary data.</text>
</comment>
<comment type="catalytic activity">
    <reaction evidence="6">
        <text>2 superoxide + 2 H(+) = H2O2 + O2</text>
        <dbReference type="Rhea" id="RHEA:20696"/>
        <dbReference type="ChEBI" id="CHEBI:15378"/>
        <dbReference type="ChEBI" id="CHEBI:15379"/>
        <dbReference type="ChEBI" id="CHEBI:16240"/>
        <dbReference type="ChEBI" id="CHEBI:18421"/>
        <dbReference type="EC" id="1.15.1.1"/>
    </reaction>
</comment>
<evidence type="ECO:0000256" key="1">
    <source>
        <dbReference type="ARBA" id="ARBA00008714"/>
    </source>
</evidence>
<keyword evidence="4 6" id="KW-0560">Oxidoreductase</keyword>
<feature type="binding site" evidence="5">
    <location>
        <position position="30"/>
    </location>
    <ligand>
        <name>Mn(2+)</name>
        <dbReference type="ChEBI" id="CHEBI:29035"/>
    </ligand>
</feature>
<dbReference type="InterPro" id="IPR036314">
    <property type="entry name" value="SOD_C_sf"/>
</dbReference>
<reference evidence="9" key="1">
    <citation type="submission" date="2020-08" db="EMBL/GenBank/DDBJ databases">
        <title>Genome public.</title>
        <authorList>
            <person name="Liu C."/>
            <person name="Sun Q."/>
        </authorList>
    </citation>
    <scope>NUCLEOTIDE SEQUENCE</scope>
    <source>
        <strain evidence="9">NSJ-40</strain>
    </source>
</reference>
<dbReference type="EMBL" id="JACRSN010000017">
    <property type="protein sequence ID" value="MBC8534426.1"/>
    <property type="molecule type" value="Genomic_DNA"/>
</dbReference>